<dbReference type="Proteomes" id="UP000245469">
    <property type="component" value="Unassembled WGS sequence"/>
</dbReference>
<keyword evidence="13" id="KW-0326">Glycosidase</keyword>
<keyword evidence="19" id="KW-1185">Reference proteome</keyword>
<dbReference type="SMART" id="SM01232">
    <property type="entry name" value="H2TH"/>
    <property type="match status" value="1"/>
</dbReference>
<dbReference type="Gene3D" id="1.10.8.50">
    <property type="match status" value="1"/>
</dbReference>
<dbReference type="EMBL" id="QGDQ01000002">
    <property type="protein sequence ID" value="PWJ55716.1"/>
    <property type="molecule type" value="Genomic_DNA"/>
</dbReference>
<dbReference type="SUPFAM" id="SSF81624">
    <property type="entry name" value="N-terminal domain of MutM-like DNA repair proteins"/>
    <property type="match status" value="1"/>
</dbReference>
<dbReference type="GO" id="GO:0140078">
    <property type="term" value="F:class I DNA-(apurinic or apyrimidinic site) endonuclease activity"/>
    <property type="evidence" value="ECO:0007669"/>
    <property type="project" value="UniProtKB-EC"/>
</dbReference>
<evidence type="ECO:0000256" key="5">
    <source>
        <dbReference type="ARBA" id="ARBA00022763"/>
    </source>
</evidence>
<dbReference type="AlphaFoldDB" id="A0A316AD56"/>
<dbReference type="RefSeq" id="WP_109772943.1">
    <property type="nucleotide sequence ID" value="NZ_QGDQ01000002.1"/>
</dbReference>
<evidence type="ECO:0000259" key="16">
    <source>
        <dbReference type="PROSITE" id="PS51066"/>
    </source>
</evidence>
<evidence type="ECO:0000256" key="1">
    <source>
        <dbReference type="ARBA" id="ARBA00001668"/>
    </source>
</evidence>
<accession>A0A316AD56</accession>
<gene>
    <name evidence="18" type="ORF">BXY45_10279</name>
</gene>
<evidence type="ECO:0000256" key="9">
    <source>
        <dbReference type="ARBA" id="ARBA00023125"/>
    </source>
</evidence>
<evidence type="ECO:0000259" key="17">
    <source>
        <dbReference type="PROSITE" id="PS51068"/>
    </source>
</evidence>
<keyword evidence="5" id="KW-0227">DNA damage</keyword>
<evidence type="ECO:0000256" key="13">
    <source>
        <dbReference type="ARBA" id="ARBA00023295"/>
    </source>
</evidence>
<comment type="cofactor">
    <cofactor evidence="2">
        <name>Zn(2+)</name>
        <dbReference type="ChEBI" id="CHEBI:29105"/>
    </cofactor>
</comment>
<keyword evidence="11" id="KW-0456">Lyase</keyword>
<dbReference type="SUPFAM" id="SSF57716">
    <property type="entry name" value="Glucocorticoid receptor-like (DNA-binding domain)"/>
    <property type="match status" value="1"/>
</dbReference>
<keyword evidence="6 15" id="KW-0863">Zinc-finger</keyword>
<dbReference type="InterPro" id="IPR010663">
    <property type="entry name" value="Znf_FPG/IleRS"/>
</dbReference>
<comment type="catalytic activity">
    <reaction evidence="1">
        <text>Hydrolysis of DNA containing ring-opened 7-methylguanine residues, releasing 2,6-diamino-4-hydroxy-5-(N-methyl)formamidopyrimidine.</text>
        <dbReference type="EC" id="3.2.2.23"/>
    </reaction>
</comment>
<keyword evidence="9" id="KW-0238">DNA-binding</keyword>
<evidence type="ECO:0000256" key="8">
    <source>
        <dbReference type="ARBA" id="ARBA00022833"/>
    </source>
</evidence>
<proteinExistence type="inferred from homology"/>
<evidence type="ECO:0000256" key="15">
    <source>
        <dbReference type="PROSITE-ProRule" id="PRU00391"/>
    </source>
</evidence>
<dbReference type="Pfam" id="PF06827">
    <property type="entry name" value="zf-FPG_IleRS"/>
    <property type="match status" value="1"/>
</dbReference>
<dbReference type="SUPFAM" id="SSF46946">
    <property type="entry name" value="S13-like H2TH domain"/>
    <property type="match status" value="1"/>
</dbReference>
<dbReference type="PROSITE" id="PS51068">
    <property type="entry name" value="FPG_CAT"/>
    <property type="match status" value="1"/>
</dbReference>
<dbReference type="GO" id="GO:0008270">
    <property type="term" value="F:zinc ion binding"/>
    <property type="evidence" value="ECO:0007669"/>
    <property type="project" value="UniProtKB-KW"/>
</dbReference>
<dbReference type="OrthoDB" id="9800855at2"/>
<dbReference type="PANTHER" id="PTHR22993:SF9">
    <property type="entry name" value="FORMAMIDOPYRIMIDINE-DNA GLYCOSYLASE"/>
    <property type="match status" value="1"/>
</dbReference>
<dbReference type="Pfam" id="PF06831">
    <property type="entry name" value="H2TH"/>
    <property type="match status" value="1"/>
</dbReference>
<dbReference type="GO" id="GO:0034039">
    <property type="term" value="F:8-oxo-7,8-dihydroguanine DNA N-glycosylase activity"/>
    <property type="evidence" value="ECO:0007669"/>
    <property type="project" value="TreeGrafter"/>
</dbReference>
<comment type="similarity">
    <text evidence="3">Belongs to the FPG family.</text>
</comment>
<dbReference type="InterPro" id="IPR015887">
    <property type="entry name" value="DNA_glyclase_Znf_dom_DNA_BS"/>
</dbReference>
<dbReference type="Pfam" id="PF01149">
    <property type="entry name" value="Fapy_DNA_glyco"/>
    <property type="match status" value="1"/>
</dbReference>
<dbReference type="InterPro" id="IPR015886">
    <property type="entry name" value="H2TH_FPG"/>
</dbReference>
<dbReference type="GO" id="GO:0006284">
    <property type="term" value="P:base-excision repair"/>
    <property type="evidence" value="ECO:0007669"/>
    <property type="project" value="InterPro"/>
</dbReference>
<dbReference type="Gene3D" id="3.20.190.10">
    <property type="entry name" value="MutM-like, N-terminal"/>
    <property type="match status" value="1"/>
</dbReference>
<keyword evidence="4" id="KW-0479">Metal-binding</keyword>
<dbReference type="InterPro" id="IPR010979">
    <property type="entry name" value="Ribosomal_uS13-like_H2TH"/>
</dbReference>
<evidence type="ECO:0000256" key="10">
    <source>
        <dbReference type="ARBA" id="ARBA00023204"/>
    </source>
</evidence>
<keyword evidence="12" id="KW-0511">Multifunctional enzyme</keyword>
<dbReference type="CDD" id="cd08973">
    <property type="entry name" value="BaFpgNei_N_1"/>
    <property type="match status" value="1"/>
</dbReference>
<reference evidence="18 19" key="1">
    <citation type="submission" date="2018-03" db="EMBL/GenBank/DDBJ databases">
        <title>Genomic Encyclopedia of Archaeal and Bacterial Type Strains, Phase II (KMG-II): from individual species to whole genera.</title>
        <authorList>
            <person name="Goeker M."/>
        </authorList>
    </citation>
    <scope>NUCLEOTIDE SEQUENCE [LARGE SCALE GENOMIC DNA]</scope>
    <source>
        <strain evidence="18 19">DSM 44889</strain>
    </source>
</reference>
<keyword evidence="10" id="KW-0234">DNA repair</keyword>
<evidence type="ECO:0000256" key="11">
    <source>
        <dbReference type="ARBA" id="ARBA00023239"/>
    </source>
</evidence>
<evidence type="ECO:0000256" key="14">
    <source>
        <dbReference type="ARBA" id="ARBA00044632"/>
    </source>
</evidence>
<comment type="catalytic activity">
    <reaction evidence="14">
        <text>2'-deoxyribonucleotide-(2'-deoxyribose 5'-phosphate)-2'-deoxyribonucleotide-DNA = a 3'-end 2'-deoxyribonucleotide-(2,3-dehydro-2,3-deoxyribose 5'-phosphate)-DNA + a 5'-end 5'-phospho-2'-deoxyribonucleoside-DNA + H(+)</text>
        <dbReference type="Rhea" id="RHEA:66592"/>
        <dbReference type="Rhea" id="RHEA-COMP:13180"/>
        <dbReference type="Rhea" id="RHEA-COMP:16897"/>
        <dbReference type="Rhea" id="RHEA-COMP:17067"/>
        <dbReference type="ChEBI" id="CHEBI:15378"/>
        <dbReference type="ChEBI" id="CHEBI:136412"/>
        <dbReference type="ChEBI" id="CHEBI:157695"/>
        <dbReference type="ChEBI" id="CHEBI:167181"/>
        <dbReference type="EC" id="4.2.99.18"/>
    </reaction>
</comment>
<evidence type="ECO:0000256" key="2">
    <source>
        <dbReference type="ARBA" id="ARBA00001947"/>
    </source>
</evidence>
<comment type="caution">
    <text evidence="18">The sequence shown here is derived from an EMBL/GenBank/DDBJ whole genome shotgun (WGS) entry which is preliminary data.</text>
</comment>
<protein>
    <submittedName>
        <fullName evidence="18">Formamidopyrimidine-DNA glycosylase</fullName>
    </submittedName>
</protein>
<evidence type="ECO:0000256" key="6">
    <source>
        <dbReference type="ARBA" id="ARBA00022771"/>
    </source>
</evidence>
<evidence type="ECO:0000256" key="7">
    <source>
        <dbReference type="ARBA" id="ARBA00022801"/>
    </source>
</evidence>
<dbReference type="InterPro" id="IPR035937">
    <property type="entry name" value="FPG_N"/>
</dbReference>
<dbReference type="PROSITE" id="PS51066">
    <property type="entry name" value="ZF_FPG_2"/>
    <property type="match status" value="1"/>
</dbReference>
<dbReference type="GO" id="GO:0003684">
    <property type="term" value="F:damaged DNA binding"/>
    <property type="evidence" value="ECO:0007669"/>
    <property type="project" value="InterPro"/>
</dbReference>
<keyword evidence="8" id="KW-0862">Zinc</keyword>
<dbReference type="InterPro" id="IPR012319">
    <property type="entry name" value="FPG_cat"/>
</dbReference>
<organism evidence="18 19">
    <name type="scientific">Quadrisphaera granulorum</name>
    <dbReference type="NCBI Taxonomy" id="317664"/>
    <lineage>
        <taxon>Bacteria</taxon>
        <taxon>Bacillati</taxon>
        <taxon>Actinomycetota</taxon>
        <taxon>Actinomycetes</taxon>
        <taxon>Kineosporiales</taxon>
        <taxon>Kineosporiaceae</taxon>
        <taxon>Quadrisphaera</taxon>
    </lineage>
</organism>
<evidence type="ECO:0000256" key="4">
    <source>
        <dbReference type="ARBA" id="ARBA00022723"/>
    </source>
</evidence>
<evidence type="ECO:0000256" key="3">
    <source>
        <dbReference type="ARBA" id="ARBA00009409"/>
    </source>
</evidence>
<dbReference type="SMART" id="SM00898">
    <property type="entry name" value="Fapy_DNA_glyco"/>
    <property type="match status" value="1"/>
</dbReference>
<sequence>MPELPEVEALAGFLRQRLVERPAAEGGAAVVAEVGVGAINVLKTFDPPPSALAGLPVTGVARHGKWLDLDLDGLHVVVHLSRAGWLRWSEQLPTTPVRPGKSPLALRVRFAIDTENDDGDGGRPGFDLTEQGTQKRLAVHVVRDPSQIPAIASLGPDPLDDSFDLAALQALLAGSRQQVKGLLREQSVLAGVGNAYSDEVLHAARISPFAVSGKLDDDEVSRLFAALKDVLRSAVAAASGKPASQLKDAKRAGMRVHGRTGETCPVCGDVVREVSFADRSLQYCATCQTGGKPLADRRTSTFLR</sequence>
<evidence type="ECO:0000256" key="12">
    <source>
        <dbReference type="ARBA" id="ARBA00023268"/>
    </source>
</evidence>
<keyword evidence="7" id="KW-0378">Hydrolase</keyword>
<feature type="domain" description="FPG-type" evidence="16">
    <location>
        <begin position="255"/>
        <end position="289"/>
    </location>
</feature>
<evidence type="ECO:0000313" key="18">
    <source>
        <dbReference type="EMBL" id="PWJ55716.1"/>
    </source>
</evidence>
<feature type="domain" description="Formamidopyrimidine-DNA glycosylase catalytic" evidence="17">
    <location>
        <begin position="2"/>
        <end position="101"/>
    </location>
</feature>
<dbReference type="PANTHER" id="PTHR22993">
    <property type="entry name" value="FORMAMIDOPYRIMIDINE-DNA GLYCOSYLASE"/>
    <property type="match status" value="1"/>
</dbReference>
<dbReference type="InterPro" id="IPR000214">
    <property type="entry name" value="Znf_DNA_glyclase/AP_lyase"/>
</dbReference>
<name>A0A316AD56_9ACTN</name>
<evidence type="ECO:0000313" key="19">
    <source>
        <dbReference type="Proteomes" id="UP000245469"/>
    </source>
</evidence>
<dbReference type="PROSITE" id="PS01242">
    <property type="entry name" value="ZF_FPG_1"/>
    <property type="match status" value="1"/>
</dbReference>